<dbReference type="RefSeq" id="WP_143782316.1">
    <property type="nucleotide sequence ID" value="NZ_CP041616.1"/>
</dbReference>
<sequence>MSDHETTTQHLDTPEELAEAASAQATEATPTAYHDRTQDVFEIERPWGSFQQFATNETVTVKTVTIQPGQRLSLQFHGERNEMWQVLDHPVDITLGERTWSAQPGELVWVPVGTMHRMGNSGDQPARVLELAFGDFDEGDITRVEDDYRRT</sequence>
<dbReference type="GO" id="GO:0004475">
    <property type="term" value="F:mannose-1-phosphate guanylyltransferase (GTP) activity"/>
    <property type="evidence" value="ECO:0007669"/>
    <property type="project" value="TreeGrafter"/>
</dbReference>
<dbReference type="PANTHER" id="PTHR46390:SF1">
    <property type="entry name" value="MANNOSE-1-PHOSPHATE GUANYLYLTRANSFERASE"/>
    <property type="match status" value="1"/>
</dbReference>
<organism evidence="3 4">
    <name type="scientific">Ornithinimicrobium ciconiae</name>
    <dbReference type="NCBI Taxonomy" id="2594265"/>
    <lineage>
        <taxon>Bacteria</taxon>
        <taxon>Bacillati</taxon>
        <taxon>Actinomycetota</taxon>
        <taxon>Actinomycetes</taxon>
        <taxon>Micrococcales</taxon>
        <taxon>Ornithinimicrobiaceae</taxon>
        <taxon>Ornithinimicrobium</taxon>
    </lineage>
</organism>
<accession>A0A516G7Y6</accession>
<protein>
    <submittedName>
        <fullName evidence="3">Cupin domain-containing protein</fullName>
    </submittedName>
</protein>
<feature type="compositionally biased region" description="Low complexity" evidence="1">
    <location>
        <begin position="19"/>
        <end position="32"/>
    </location>
</feature>
<dbReference type="Pfam" id="PF01050">
    <property type="entry name" value="MannoseP_isomer"/>
    <property type="match status" value="1"/>
</dbReference>
<dbReference type="InterPro" id="IPR014710">
    <property type="entry name" value="RmlC-like_jellyroll"/>
</dbReference>
<dbReference type="GO" id="GO:0005976">
    <property type="term" value="P:polysaccharide metabolic process"/>
    <property type="evidence" value="ECO:0007669"/>
    <property type="project" value="InterPro"/>
</dbReference>
<name>A0A516G7Y6_9MICO</name>
<keyword evidence="4" id="KW-1185">Reference proteome</keyword>
<dbReference type="InterPro" id="IPR001538">
    <property type="entry name" value="Man6P_isomerase-2_C"/>
</dbReference>
<evidence type="ECO:0000313" key="3">
    <source>
        <dbReference type="EMBL" id="QDO87639.1"/>
    </source>
</evidence>
<evidence type="ECO:0000259" key="2">
    <source>
        <dbReference type="Pfam" id="PF01050"/>
    </source>
</evidence>
<gene>
    <name evidence="3" type="ORF">FNH13_04205</name>
</gene>
<feature type="region of interest" description="Disordered" evidence="1">
    <location>
        <begin position="1"/>
        <end position="32"/>
    </location>
</feature>
<dbReference type="AlphaFoldDB" id="A0A516G7Y6"/>
<reference evidence="3 4" key="1">
    <citation type="submission" date="2019-07" db="EMBL/GenBank/DDBJ databases">
        <title>complete genome sequencing of Ornithinimicrobium sp. H23M54.</title>
        <authorList>
            <person name="Bae J.-W."/>
            <person name="Lee S.-Y."/>
        </authorList>
    </citation>
    <scope>NUCLEOTIDE SEQUENCE [LARGE SCALE GENOMIC DNA]</scope>
    <source>
        <strain evidence="3 4">H23M54</strain>
    </source>
</reference>
<proteinExistence type="predicted"/>
<dbReference type="CDD" id="cd02213">
    <property type="entry name" value="cupin_PMI_typeII_C"/>
    <property type="match status" value="1"/>
</dbReference>
<evidence type="ECO:0000256" key="1">
    <source>
        <dbReference type="SAM" id="MobiDB-lite"/>
    </source>
</evidence>
<dbReference type="SUPFAM" id="SSF51182">
    <property type="entry name" value="RmlC-like cupins"/>
    <property type="match status" value="1"/>
</dbReference>
<feature type="domain" description="Mannose-6-phosphate isomerase type II C-terminal" evidence="2">
    <location>
        <begin position="38"/>
        <end position="146"/>
    </location>
</feature>
<dbReference type="Gene3D" id="2.60.120.10">
    <property type="entry name" value="Jelly Rolls"/>
    <property type="match status" value="1"/>
</dbReference>
<dbReference type="Proteomes" id="UP000315395">
    <property type="component" value="Chromosome"/>
</dbReference>
<dbReference type="InterPro" id="IPR011051">
    <property type="entry name" value="RmlC_Cupin_sf"/>
</dbReference>
<dbReference type="PANTHER" id="PTHR46390">
    <property type="entry name" value="MANNOSE-1-PHOSPHATE GUANYLYLTRANSFERASE"/>
    <property type="match status" value="1"/>
</dbReference>
<dbReference type="InterPro" id="IPR051161">
    <property type="entry name" value="Mannose-6P_isomerase_type2"/>
</dbReference>
<evidence type="ECO:0000313" key="4">
    <source>
        <dbReference type="Proteomes" id="UP000315395"/>
    </source>
</evidence>
<dbReference type="KEGG" id="orz:FNH13_04205"/>
<dbReference type="GO" id="GO:0009298">
    <property type="term" value="P:GDP-mannose biosynthetic process"/>
    <property type="evidence" value="ECO:0007669"/>
    <property type="project" value="TreeGrafter"/>
</dbReference>
<dbReference type="EMBL" id="CP041616">
    <property type="protein sequence ID" value="QDO87639.1"/>
    <property type="molecule type" value="Genomic_DNA"/>
</dbReference>
<dbReference type="OrthoDB" id="9806359at2"/>